<dbReference type="RefSeq" id="WP_125433785.1">
    <property type="nucleotide sequence ID" value="NZ_RWIS01000023.1"/>
</dbReference>
<evidence type="ECO:0000313" key="1">
    <source>
        <dbReference type="EMBL" id="RSK23879.1"/>
    </source>
</evidence>
<comment type="caution">
    <text evidence="1">The sequence shown here is derived from an EMBL/GenBank/DDBJ whole genome shotgun (WGS) entry which is preliminary data.</text>
</comment>
<dbReference type="AlphaFoldDB" id="A0A3R9LUS0"/>
<dbReference type="OrthoDB" id="1256438at2"/>
<keyword evidence="2" id="KW-1185">Reference proteome</keyword>
<protein>
    <submittedName>
        <fullName evidence="1">Uncharacterized protein</fullName>
    </submittedName>
</protein>
<name>A0A3R9LUS0_9BACT</name>
<accession>A0A3R9LUS0</accession>
<dbReference type="EMBL" id="RWIS01000023">
    <property type="protein sequence ID" value="RSK23879.1"/>
    <property type="molecule type" value="Genomic_DNA"/>
</dbReference>
<evidence type="ECO:0000313" key="2">
    <source>
        <dbReference type="Proteomes" id="UP000280066"/>
    </source>
</evidence>
<organism evidence="1 2">
    <name type="scientific">Hymenobacter metallilatus</name>
    <dbReference type="NCBI Taxonomy" id="2493666"/>
    <lineage>
        <taxon>Bacteria</taxon>
        <taxon>Pseudomonadati</taxon>
        <taxon>Bacteroidota</taxon>
        <taxon>Cytophagia</taxon>
        <taxon>Cytophagales</taxon>
        <taxon>Hymenobacteraceae</taxon>
        <taxon>Hymenobacter</taxon>
    </lineage>
</organism>
<proteinExistence type="predicted"/>
<reference evidence="1 2" key="1">
    <citation type="submission" date="2018-12" db="EMBL/GenBank/DDBJ databases">
        <authorList>
            <person name="Feng G."/>
            <person name="Zhu H."/>
        </authorList>
    </citation>
    <scope>NUCLEOTIDE SEQUENCE [LARGE SCALE GENOMIC DNA]</scope>
    <source>
        <strain evidence="1 2">9PBR-2</strain>
    </source>
</reference>
<sequence>MKKVLIILIYILHSLETSAQQVYRFQYQFHSEIFDNNNIELYVKNGKNYERRYFREILRGELGDRNKDTISLNFWPSLKIEGNRLEIDKNGKEHEKDYIIVIKNWNPENTKFNKVKIPFRQWELTATNIPFRVKFRGDNSLESEFLSFNITYLRVFGTTKIFQSRFVKPRNRSIAFGPYLGLNKIENPENKKSEFALNAGINAVYSLNKLNLVLAYGAENGFKKATNKLNPYIGFGIGFSLIDKFEPEIESK</sequence>
<dbReference type="Proteomes" id="UP000280066">
    <property type="component" value="Unassembled WGS sequence"/>
</dbReference>
<gene>
    <name evidence="1" type="ORF">EI290_21895</name>
</gene>